<keyword evidence="9" id="KW-1133">Transmembrane helix</keyword>
<dbReference type="InterPro" id="IPR005467">
    <property type="entry name" value="His_kinase_dom"/>
</dbReference>
<dbReference type="PANTHER" id="PTHR43711">
    <property type="entry name" value="TWO-COMPONENT HISTIDINE KINASE"/>
    <property type="match status" value="1"/>
</dbReference>
<dbReference type="Pfam" id="PF00672">
    <property type="entry name" value="HAMP"/>
    <property type="match status" value="1"/>
</dbReference>
<dbReference type="SUPFAM" id="SSF158472">
    <property type="entry name" value="HAMP domain-like"/>
    <property type="match status" value="1"/>
</dbReference>
<organism evidence="12">
    <name type="scientific">uncultured Synechococcales cyanobacterium</name>
    <dbReference type="NCBI Taxonomy" id="1936017"/>
    <lineage>
        <taxon>Bacteria</taxon>
        <taxon>Bacillati</taxon>
        <taxon>Cyanobacteriota</taxon>
        <taxon>Cyanophyceae</taxon>
        <taxon>Synechococcales</taxon>
        <taxon>environmental samples</taxon>
    </lineage>
</organism>
<keyword evidence="7" id="KW-0902">Two-component regulatory system</keyword>
<evidence type="ECO:0000256" key="9">
    <source>
        <dbReference type="SAM" id="Phobius"/>
    </source>
</evidence>
<evidence type="ECO:0000256" key="3">
    <source>
        <dbReference type="ARBA" id="ARBA00012438"/>
    </source>
</evidence>
<comment type="catalytic activity">
    <reaction evidence="1">
        <text>ATP + protein L-histidine = ADP + protein N-phospho-L-histidine.</text>
        <dbReference type="EC" id="2.7.13.3"/>
    </reaction>
</comment>
<feature type="domain" description="HAMP" evidence="11">
    <location>
        <begin position="91"/>
        <end position="143"/>
    </location>
</feature>
<dbReference type="InterPro" id="IPR003660">
    <property type="entry name" value="HAMP_dom"/>
</dbReference>
<sequence length="364" mass="41069">MIKKANLQTRLLLSYLLVFIVGIGSYVTVTKISSPRFFTLYLEQLEGIGYRLRYARAPLVRGFIVGSDQGTIWSLIVSGAAAGGLSYWISQRIVKPLLQMERITQKFAAGHFDEQMPTNLTPELNQLAMSFNQMATSLKEVEKRRRELISDVTHELRTPLTIVRGYLEQLADGTIEPSPEIYQRLTRVTTRLERLVNDLQELSKAEAGSLSIKLRPTNLRPLLEVLVKRLSEQLLEGGPVLRLECPPVLPLVLADPDRVEQILVNLLGNAIRYTDQGAIMLRVWPEPQQLWIVVVDTGQGIAPEDLPYIFERFWRAEQSRFQHPSGTGIGLAITRRLVELQGGQIKVESKLNRGSTFQFSLPLA</sequence>
<keyword evidence="9" id="KW-0812">Transmembrane</keyword>
<dbReference type="InterPro" id="IPR003661">
    <property type="entry name" value="HisK_dim/P_dom"/>
</dbReference>
<keyword evidence="6 12" id="KW-0418">Kinase</keyword>
<dbReference type="InterPro" id="IPR004358">
    <property type="entry name" value="Sig_transdc_His_kin-like_C"/>
</dbReference>
<dbReference type="InterPro" id="IPR050736">
    <property type="entry name" value="Sensor_HK_Regulatory"/>
</dbReference>
<dbReference type="Pfam" id="PF02518">
    <property type="entry name" value="HATPase_c"/>
    <property type="match status" value="1"/>
</dbReference>
<dbReference type="Pfam" id="PF00512">
    <property type="entry name" value="HisKA"/>
    <property type="match status" value="1"/>
</dbReference>
<dbReference type="InterPro" id="IPR036890">
    <property type="entry name" value="HATPase_C_sf"/>
</dbReference>
<dbReference type="PROSITE" id="PS50109">
    <property type="entry name" value="HIS_KIN"/>
    <property type="match status" value="1"/>
</dbReference>
<name>A0A6J4VRE1_9CYAN</name>
<dbReference type="SMART" id="SM00388">
    <property type="entry name" value="HisKA"/>
    <property type="match status" value="1"/>
</dbReference>
<feature type="transmembrane region" description="Helical" evidence="9">
    <location>
        <begin position="12"/>
        <end position="29"/>
    </location>
</feature>
<dbReference type="InterPro" id="IPR003594">
    <property type="entry name" value="HATPase_dom"/>
</dbReference>
<keyword evidence="8 9" id="KW-0472">Membrane</keyword>
<gene>
    <name evidence="12" type="ORF">AVDCRST_MAG81-3908</name>
</gene>
<dbReference type="CDD" id="cd00082">
    <property type="entry name" value="HisKA"/>
    <property type="match status" value="1"/>
</dbReference>
<dbReference type="Gene3D" id="6.10.340.10">
    <property type="match status" value="1"/>
</dbReference>
<evidence type="ECO:0000256" key="6">
    <source>
        <dbReference type="ARBA" id="ARBA00022777"/>
    </source>
</evidence>
<evidence type="ECO:0000256" key="8">
    <source>
        <dbReference type="ARBA" id="ARBA00023136"/>
    </source>
</evidence>
<dbReference type="Gene3D" id="1.10.287.130">
    <property type="match status" value="1"/>
</dbReference>
<accession>A0A6J4VRE1</accession>
<dbReference type="CDD" id="cd06225">
    <property type="entry name" value="HAMP"/>
    <property type="match status" value="1"/>
</dbReference>
<evidence type="ECO:0000256" key="5">
    <source>
        <dbReference type="ARBA" id="ARBA00022679"/>
    </source>
</evidence>
<protein>
    <recommendedName>
        <fullName evidence="3">histidine kinase</fullName>
        <ecNumber evidence="3">2.7.13.3</ecNumber>
    </recommendedName>
</protein>
<keyword evidence="4" id="KW-0597">Phosphoprotein</keyword>
<dbReference type="AlphaFoldDB" id="A0A6J4VRE1"/>
<dbReference type="EC" id="2.7.13.3" evidence="3"/>
<dbReference type="EMBL" id="CADCWO010000204">
    <property type="protein sequence ID" value="CAA9586529.1"/>
    <property type="molecule type" value="Genomic_DNA"/>
</dbReference>
<evidence type="ECO:0000313" key="12">
    <source>
        <dbReference type="EMBL" id="CAA9586529.1"/>
    </source>
</evidence>
<dbReference type="FunFam" id="1.10.287.130:FF:000001">
    <property type="entry name" value="Two-component sensor histidine kinase"/>
    <property type="match status" value="1"/>
</dbReference>
<dbReference type="SUPFAM" id="SSF55874">
    <property type="entry name" value="ATPase domain of HSP90 chaperone/DNA topoisomerase II/histidine kinase"/>
    <property type="match status" value="1"/>
</dbReference>
<evidence type="ECO:0000256" key="2">
    <source>
        <dbReference type="ARBA" id="ARBA00004370"/>
    </source>
</evidence>
<evidence type="ECO:0000256" key="1">
    <source>
        <dbReference type="ARBA" id="ARBA00000085"/>
    </source>
</evidence>
<reference evidence="12" key="1">
    <citation type="submission" date="2020-02" db="EMBL/GenBank/DDBJ databases">
        <authorList>
            <person name="Meier V. D."/>
        </authorList>
    </citation>
    <scope>NUCLEOTIDE SEQUENCE</scope>
    <source>
        <strain evidence="12">AVDCRST_MAG81</strain>
    </source>
</reference>
<dbReference type="InterPro" id="IPR036097">
    <property type="entry name" value="HisK_dim/P_sf"/>
</dbReference>
<feature type="domain" description="Histidine kinase" evidence="10">
    <location>
        <begin position="151"/>
        <end position="364"/>
    </location>
</feature>
<dbReference type="PROSITE" id="PS50885">
    <property type="entry name" value="HAMP"/>
    <property type="match status" value="1"/>
</dbReference>
<proteinExistence type="predicted"/>
<dbReference type="PANTHER" id="PTHR43711:SF1">
    <property type="entry name" value="HISTIDINE KINASE 1"/>
    <property type="match status" value="1"/>
</dbReference>
<keyword evidence="5" id="KW-0808">Transferase</keyword>
<comment type="subcellular location">
    <subcellularLocation>
        <location evidence="2">Membrane</location>
    </subcellularLocation>
</comment>
<dbReference type="FunFam" id="3.30.565.10:FF:000006">
    <property type="entry name" value="Sensor histidine kinase WalK"/>
    <property type="match status" value="1"/>
</dbReference>
<dbReference type="Gene3D" id="3.30.565.10">
    <property type="entry name" value="Histidine kinase-like ATPase, C-terminal domain"/>
    <property type="match status" value="1"/>
</dbReference>
<evidence type="ECO:0000259" key="11">
    <source>
        <dbReference type="PROSITE" id="PS50885"/>
    </source>
</evidence>
<evidence type="ECO:0000259" key="10">
    <source>
        <dbReference type="PROSITE" id="PS50109"/>
    </source>
</evidence>
<dbReference type="GO" id="GO:0000155">
    <property type="term" value="F:phosphorelay sensor kinase activity"/>
    <property type="evidence" value="ECO:0007669"/>
    <property type="project" value="InterPro"/>
</dbReference>
<dbReference type="GO" id="GO:0016020">
    <property type="term" value="C:membrane"/>
    <property type="evidence" value="ECO:0007669"/>
    <property type="project" value="UniProtKB-SubCell"/>
</dbReference>
<dbReference type="SMART" id="SM00304">
    <property type="entry name" value="HAMP"/>
    <property type="match status" value="1"/>
</dbReference>
<evidence type="ECO:0000256" key="7">
    <source>
        <dbReference type="ARBA" id="ARBA00023012"/>
    </source>
</evidence>
<dbReference type="SMART" id="SM00387">
    <property type="entry name" value="HATPase_c"/>
    <property type="match status" value="1"/>
</dbReference>
<dbReference type="PRINTS" id="PR00344">
    <property type="entry name" value="BCTRLSENSOR"/>
</dbReference>
<evidence type="ECO:0000256" key="4">
    <source>
        <dbReference type="ARBA" id="ARBA00022553"/>
    </source>
</evidence>
<dbReference type="SUPFAM" id="SSF47384">
    <property type="entry name" value="Homodimeric domain of signal transducing histidine kinase"/>
    <property type="match status" value="1"/>
</dbReference>